<evidence type="ECO:0000256" key="5">
    <source>
        <dbReference type="ARBA" id="ARBA00023136"/>
    </source>
</evidence>
<dbReference type="PANTHER" id="PTHR21236">
    <property type="entry name" value="GOLGI MEMBRANE PROTEIN YIP1"/>
    <property type="match status" value="1"/>
</dbReference>
<comment type="similarity">
    <text evidence="2 6">Belongs to the YIP1 family.</text>
</comment>
<dbReference type="InterPro" id="IPR045231">
    <property type="entry name" value="Yip1/4-like"/>
</dbReference>
<evidence type="ECO:0000313" key="8">
    <source>
        <dbReference type="EMBL" id="OQV21278.1"/>
    </source>
</evidence>
<dbReference type="GO" id="GO:0006888">
    <property type="term" value="P:endoplasmic reticulum to Golgi vesicle-mediated transport"/>
    <property type="evidence" value="ECO:0007669"/>
    <property type="project" value="InterPro"/>
</dbReference>
<keyword evidence="5 6" id="KW-0472">Membrane</keyword>
<evidence type="ECO:0000313" key="9">
    <source>
        <dbReference type="Proteomes" id="UP000192578"/>
    </source>
</evidence>
<dbReference type="EMBL" id="MTYJ01000024">
    <property type="protein sequence ID" value="OQV21278.1"/>
    <property type="molecule type" value="Genomic_DNA"/>
</dbReference>
<comment type="caution">
    <text evidence="8">The sequence shown here is derived from an EMBL/GenBank/DDBJ whole genome shotgun (WGS) entry which is preliminary data.</text>
</comment>
<sequence>MAGRDDDVAFSMPPPSYSNVVEGNMQVPAASSSSAPTFDANMNTLDEPIRTTVFRDLGAIGQKFFHVLIPRKSKTLLREWDLWGPLILCTFIAMMLQGDVLNSTDKSDTGGPEFAQIFLILTLGAVVVTLNSKLLGGNISFFQSVCILGYCLLPPALALIACRIFAVTLGTHLTVLFALRIVVTAVGFLWATWAALAFLGDTQQPNRKALALYPIFLFYLVISWLIMSQTG</sequence>
<reference evidence="9" key="1">
    <citation type="submission" date="2017-01" db="EMBL/GenBank/DDBJ databases">
        <title>Comparative genomics of anhydrobiosis in the tardigrade Hypsibius dujardini.</title>
        <authorList>
            <person name="Yoshida Y."/>
            <person name="Koutsovoulos G."/>
            <person name="Laetsch D."/>
            <person name="Stevens L."/>
            <person name="Kumar S."/>
            <person name="Horikawa D."/>
            <person name="Ishino K."/>
            <person name="Komine S."/>
            <person name="Tomita M."/>
            <person name="Blaxter M."/>
            <person name="Arakawa K."/>
        </authorList>
    </citation>
    <scope>NUCLEOTIDE SEQUENCE [LARGE SCALE GENOMIC DNA]</scope>
    <source>
        <strain evidence="9">Z151</strain>
    </source>
</reference>
<dbReference type="OrthoDB" id="411251at2759"/>
<dbReference type="PANTHER" id="PTHR21236:SF1">
    <property type="entry name" value="PROTEIN YIPF6"/>
    <property type="match status" value="1"/>
</dbReference>
<feature type="transmembrane region" description="Helical" evidence="6">
    <location>
        <begin position="117"/>
        <end position="135"/>
    </location>
</feature>
<dbReference type="Pfam" id="PF04893">
    <property type="entry name" value="Yip1"/>
    <property type="match status" value="1"/>
</dbReference>
<evidence type="ECO:0000256" key="3">
    <source>
        <dbReference type="ARBA" id="ARBA00022692"/>
    </source>
</evidence>
<dbReference type="AlphaFoldDB" id="A0A1W0X1F7"/>
<feature type="domain" description="Yip1" evidence="7">
    <location>
        <begin position="75"/>
        <end position="225"/>
    </location>
</feature>
<dbReference type="GO" id="GO:0000139">
    <property type="term" value="C:Golgi membrane"/>
    <property type="evidence" value="ECO:0007669"/>
    <property type="project" value="UniProtKB-SubCell"/>
</dbReference>
<dbReference type="InterPro" id="IPR006977">
    <property type="entry name" value="Yip1_dom"/>
</dbReference>
<evidence type="ECO:0000259" key="7">
    <source>
        <dbReference type="Pfam" id="PF04893"/>
    </source>
</evidence>
<keyword evidence="4 6" id="KW-1133">Transmembrane helix</keyword>
<evidence type="ECO:0000256" key="4">
    <source>
        <dbReference type="ARBA" id="ARBA00022989"/>
    </source>
</evidence>
<evidence type="ECO:0000256" key="2">
    <source>
        <dbReference type="ARBA" id="ARBA00010596"/>
    </source>
</evidence>
<accession>A0A1W0X1F7</accession>
<name>A0A1W0X1F7_HYPEX</name>
<gene>
    <name evidence="8" type="ORF">BV898_04764</name>
</gene>
<dbReference type="Proteomes" id="UP000192578">
    <property type="component" value="Unassembled WGS sequence"/>
</dbReference>
<dbReference type="GO" id="GO:0005802">
    <property type="term" value="C:trans-Golgi network"/>
    <property type="evidence" value="ECO:0007669"/>
    <property type="project" value="TreeGrafter"/>
</dbReference>
<proteinExistence type="inferred from homology"/>
<comment type="subcellular location">
    <subcellularLocation>
        <location evidence="6">Golgi apparatus membrane</location>
        <topology evidence="6">Multi-pass membrane protein</topology>
    </subcellularLocation>
    <subcellularLocation>
        <location evidence="1">Membrane</location>
        <topology evidence="1">Multi-pass membrane protein</topology>
    </subcellularLocation>
</comment>
<keyword evidence="3 6" id="KW-0812">Transmembrane</keyword>
<organism evidence="8 9">
    <name type="scientific">Hypsibius exemplaris</name>
    <name type="common">Freshwater tardigrade</name>
    <dbReference type="NCBI Taxonomy" id="2072580"/>
    <lineage>
        <taxon>Eukaryota</taxon>
        <taxon>Metazoa</taxon>
        <taxon>Ecdysozoa</taxon>
        <taxon>Tardigrada</taxon>
        <taxon>Eutardigrada</taxon>
        <taxon>Parachela</taxon>
        <taxon>Hypsibioidea</taxon>
        <taxon>Hypsibiidae</taxon>
        <taxon>Hypsibius</taxon>
    </lineage>
</organism>
<feature type="transmembrane region" description="Helical" evidence="6">
    <location>
        <begin position="80"/>
        <end position="97"/>
    </location>
</feature>
<evidence type="ECO:0000256" key="6">
    <source>
        <dbReference type="RuleBase" id="RU361264"/>
    </source>
</evidence>
<feature type="transmembrane region" description="Helical" evidence="6">
    <location>
        <begin position="147"/>
        <end position="169"/>
    </location>
</feature>
<evidence type="ECO:0000256" key="1">
    <source>
        <dbReference type="ARBA" id="ARBA00004141"/>
    </source>
</evidence>
<protein>
    <recommendedName>
        <fullName evidence="6">Protein YIPF</fullName>
    </recommendedName>
</protein>
<keyword evidence="9" id="KW-1185">Reference proteome</keyword>
<feature type="transmembrane region" description="Helical" evidence="6">
    <location>
        <begin position="210"/>
        <end position="227"/>
    </location>
</feature>
<feature type="transmembrane region" description="Helical" evidence="6">
    <location>
        <begin position="175"/>
        <end position="198"/>
    </location>
</feature>